<evidence type="ECO:0000313" key="3">
    <source>
        <dbReference type="EMBL" id="OAN12899.1"/>
    </source>
</evidence>
<reference evidence="3 4" key="1">
    <citation type="submission" date="2016-03" db="EMBL/GenBank/DDBJ databases">
        <authorList>
            <person name="Cho S.-Y."/>
            <person name="Lim S."/>
            <person name="Kim H."/>
            <person name="Soh E.H."/>
            <person name="Moon J.S."/>
        </authorList>
    </citation>
    <scope>NUCLEOTIDE SEQUENCE [LARGE SCALE GENOMIC DNA]</scope>
    <source>
        <strain evidence="3 4">KCTC 3810</strain>
    </source>
</reference>
<keyword evidence="4" id="KW-1185">Reference proteome</keyword>
<evidence type="ECO:0000313" key="4">
    <source>
        <dbReference type="Proteomes" id="UP000078447"/>
    </source>
</evidence>
<feature type="region of interest" description="Disordered" evidence="1">
    <location>
        <begin position="218"/>
        <end position="245"/>
    </location>
</feature>
<gene>
    <name evidence="3" type="ORF">A3783_11305</name>
</gene>
<keyword evidence="2" id="KW-0472">Membrane</keyword>
<dbReference type="RefSeq" id="WP_028105482.1">
    <property type="nucleotide sequence ID" value="NZ_LVVL01000012.1"/>
</dbReference>
<evidence type="ECO:0000256" key="2">
    <source>
        <dbReference type="SAM" id="Phobius"/>
    </source>
</evidence>
<feature type="transmembrane region" description="Helical" evidence="2">
    <location>
        <begin position="20"/>
        <end position="38"/>
    </location>
</feature>
<organism evidence="3 4">
    <name type="scientific">Exiguobacterium undae</name>
    <dbReference type="NCBI Taxonomy" id="169177"/>
    <lineage>
        <taxon>Bacteria</taxon>
        <taxon>Bacillati</taxon>
        <taxon>Bacillota</taxon>
        <taxon>Bacilli</taxon>
        <taxon>Bacillales</taxon>
        <taxon>Bacillales Family XII. Incertae Sedis</taxon>
        <taxon>Exiguobacterium</taxon>
    </lineage>
</organism>
<keyword evidence="2" id="KW-1133">Transmembrane helix</keyword>
<feature type="compositionally biased region" description="Basic and acidic residues" evidence="1">
    <location>
        <begin position="138"/>
        <end position="154"/>
    </location>
</feature>
<dbReference type="EMBL" id="LVVL01000012">
    <property type="protein sequence ID" value="OAN12899.1"/>
    <property type="molecule type" value="Genomic_DNA"/>
</dbReference>
<sequence>MTNEKRTDKPKKNFVKRGLASIAITGTVLTGAGAFLLFTGPGHSLVNSTVTTSEQVEQKVEAASTKVSSNVKQSLPSAFRDDDQDIEGTLKEISDTSVTLTQNGSDQSYSFASSAEIEQAAAGDWIKLELNQDGLVRELEREDDRNDDRDGRDDDSSDDDRNEVTGVVKELSNEQIVLTQNGSDQAYRFSDRAEIDQAQAGDTVKLELTAAGLVRELDREDADDRDDRNADRQEDDAAEDQDIRGALVRVTDTQVVIEQNGKNVTFERAQNMEQDNDVQVGSQVELELNESKQVTELDEQS</sequence>
<evidence type="ECO:0000256" key="1">
    <source>
        <dbReference type="SAM" id="MobiDB-lite"/>
    </source>
</evidence>
<evidence type="ECO:0008006" key="5">
    <source>
        <dbReference type="Google" id="ProtNLM"/>
    </source>
</evidence>
<dbReference type="Proteomes" id="UP000078447">
    <property type="component" value="Unassembled WGS sequence"/>
</dbReference>
<accession>A0ABX2V7J1</accession>
<name>A0ABX2V7J1_9BACL</name>
<keyword evidence="2" id="KW-0812">Transmembrane</keyword>
<proteinExistence type="predicted"/>
<protein>
    <recommendedName>
        <fullName evidence="5">DUF5666 domain-containing protein</fullName>
    </recommendedName>
</protein>
<comment type="caution">
    <text evidence="3">The sequence shown here is derived from an EMBL/GenBank/DDBJ whole genome shotgun (WGS) entry which is preliminary data.</text>
</comment>
<feature type="region of interest" description="Disordered" evidence="1">
    <location>
        <begin position="138"/>
        <end position="169"/>
    </location>
</feature>